<dbReference type="SMART" id="SM00256">
    <property type="entry name" value="FBOX"/>
    <property type="match status" value="1"/>
</dbReference>
<dbReference type="InterPro" id="IPR050796">
    <property type="entry name" value="SCF_F-box_component"/>
</dbReference>
<evidence type="ECO:0000313" key="2">
    <source>
        <dbReference type="EMBL" id="EYU29053.1"/>
    </source>
</evidence>
<dbReference type="Gene3D" id="1.20.1280.50">
    <property type="match status" value="1"/>
</dbReference>
<dbReference type="PANTHER" id="PTHR31672">
    <property type="entry name" value="BNACNNG10540D PROTEIN"/>
    <property type="match status" value="1"/>
</dbReference>
<proteinExistence type="predicted"/>
<dbReference type="Pfam" id="PF00646">
    <property type="entry name" value="F-box"/>
    <property type="match status" value="1"/>
</dbReference>
<protein>
    <recommendedName>
        <fullName evidence="1">F-box domain-containing protein</fullName>
    </recommendedName>
</protein>
<evidence type="ECO:0000313" key="3">
    <source>
        <dbReference type="Proteomes" id="UP000030748"/>
    </source>
</evidence>
<sequence length="167" mass="19089">MADKKSNFPPEIVEIILSNLSVKSLYRFKSVSKSWNTIITDPVFIQNHIQKSKHSTSHNLFLHRAMSSTSSIRFSVVKFDGEKFQTLPVVIEAPFGCGLVLCFCDGILLLTNHSYQRLVLWNPSTRTAEKLWHRKGCSKAAFGLCRDPNTDEFKVVVADWYHYSVYS</sequence>
<dbReference type="Proteomes" id="UP000030748">
    <property type="component" value="Unassembled WGS sequence"/>
</dbReference>
<dbReference type="PROSITE" id="PS50181">
    <property type="entry name" value="FBOX"/>
    <property type="match status" value="1"/>
</dbReference>
<reference evidence="2 3" key="1">
    <citation type="journal article" date="2013" name="Proc. Natl. Acad. Sci. U.S.A.">
        <title>Fine-scale variation in meiotic recombination in Mimulus inferred from population shotgun sequencing.</title>
        <authorList>
            <person name="Hellsten U."/>
            <person name="Wright K.M."/>
            <person name="Jenkins J."/>
            <person name="Shu S."/>
            <person name="Yuan Y."/>
            <person name="Wessler S.R."/>
            <person name="Schmutz J."/>
            <person name="Willis J.H."/>
            <person name="Rokhsar D.S."/>
        </authorList>
    </citation>
    <scope>NUCLEOTIDE SEQUENCE [LARGE SCALE GENOMIC DNA]</scope>
    <source>
        <strain evidence="3">cv. DUN x IM62</strain>
    </source>
</reference>
<keyword evidence="3" id="KW-1185">Reference proteome</keyword>
<dbReference type="AlphaFoldDB" id="A0A022QP46"/>
<feature type="non-terminal residue" evidence="2">
    <location>
        <position position="167"/>
    </location>
</feature>
<evidence type="ECO:0000259" key="1">
    <source>
        <dbReference type="PROSITE" id="PS50181"/>
    </source>
</evidence>
<dbReference type="PANTHER" id="PTHR31672:SF13">
    <property type="entry name" value="F-BOX PROTEIN CPR30-LIKE"/>
    <property type="match status" value="1"/>
</dbReference>
<name>A0A022QP46_ERYGU</name>
<dbReference type="InterPro" id="IPR036047">
    <property type="entry name" value="F-box-like_dom_sf"/>
</dbReference>
<organism evidence="2 3">
    <name type="scientific">Erythranthe guttata</name>
    <name type="common">Yellow monkey flower</name>
    <name type="synonym">Mimulus guttatus</name>
    <dbReference type="NCBI Taxonomy" id="4155"/>
    <lineage>
        <taxon>Eukaryota</taxon>
        <taxon>Viridiplantae</taxon>
        <taxon>Streptophyta</taxon>
        <taxon>Embryophyta</taxon>
        <taxon>Tracheophyta</taxon>
        <taxon>Spermatophyta</taxon>
        <taxon>Magnoliopsida</taxon>
        <taxon>eudicotyledons</taxon>
        <taxon>Gunneridae</taxon>
        <taxon>Pentapetalae</taxon>
        <taxon>asterids</taxon>
        <taxon>lamiids</taxon>
        <taxon>Lamiales</taxon>
        <taxon>Phrymaceae</taxon>
        <taxon>Erythranthe</taxon>
    </lineage>
</organism>
<dbReference type="EMBL" id="KI631269">
    <property type="protein sequence ID" value="EYU29053.1"/>
    <property type="molecule type" value="Genomic_DNA"/>
</dbReference>
<feature type="domain" description="F-box" evidence="1">
    <location>
        <begin position="2"/>
        <end position="48"/>
    </location>
</feature>
<gene>
    <name evidence="2" type="ORF">MIMGU_mgv1a019646mg</name>
</gene>
<dbReference type="SUPFAM" id="SSF81383">
    <property type="entry name" value="F-box domain"/>
    <property type="match status" value="1"/>
</dbReference>
<accession>A0A022QP46</accession>
<dbReference type="InterPro" id="IPR001810">
    <property type="entry name" value="F-box_dom"/>
</dbReference>